<dbReference type="InterPro" id="IPR007792">
    <property type="entry name" value="T4SS_VirB3/TrbD/AvhB"/>
</dbReference>
<protein>
    <submittedName>
        <fullName evidence="6">Type IV secretion system protein virB3</fullName>
    </submittedName>
</protein>
<evidence type="ECO:0000313" key="7">
    <source>
        <dbReference type="Proteomes" id="UP000027015"/>
    </source>
</evidence>
<dbReference type="STRING" id="1134510.O9A_01424"/>
<dbReference type="GO" id="GO:0016020">
    <property type="term" value="C:membrane"/>
    <property type="evidence" value="ECO:0007669"/>
    <property type="project" value="UniProtKB-SubCell"/>
</dbReference>
<evidence type="ECO:0000256" key="5">
    <source>
        <dbReference type="SAM" id="Phobius"/>
    </source>
</evidence>
<dbReference type="eggNOG" id="COG3702">
    <property type="taxonomic scope" value="Bacteria"/>
</dbReference>
<proteinExistence type="predicted"/>
<evidence type="ECO:0000256" key="3">
    <source>
        <dbReference type="ARBA" id="ARBA00022989"/>
    </source>
</evidence>
<keyword evidence="4 5" id="KW-0472">Membrane</keyword>
<dbReference type="EMBL" id="AHPL01000012">
    <property type="protein sequence ID" value="KEC54034.1"/>
    <property type="molecule type" value="Genomic_DNA"/>
</dbReference>
<dbReference type="HOGENOM" id="CLU_158477_1_0_5"/>
<dbReference type="Proteomes" id="UP000027015">
    <property type="component" value="Unassembled WGS sequence"/>
</dbReference>
<organism evidence="6 7">
    <name type="scientific">Bartonella koehlerae C-29</name>
    <dbReference type="NCBI Taxonomy" id="1134510"/>
    <lineage>
        <taxon>Bacteria</taxon>
        <taxon>Pseudomonadati</taxon>
        <taxon>Pseudomonadota</taxon>
        <taxon>Alphaproteobacteria</taxon>
        <taxon>Hyphomicrobiales</taxon>
        <taxon>Bartonellaceae</taxon>
        <taxon>Bartonella</taxon>
    </lineage>
</organism>
<comment type="subcellular location">
    <subcellularLocation>
        <location evidence="1">Membrane</location>
    </subcellularLocation>
</comment>
<keyword evidence="3 5" id="KW-1133">Transmembrane helix</keyword>
<accession>A0A067W2Z9</accession>
<dbReference type="AlphaFoldDB" id="A0A067W2Z9"/>
<dbReference type="Pfam" id="PF05101">
    <property type="entry name" value="VirB3"/>
    <property type="match status" value="1"/>
</dbReference>
<comment type="caution">
    <text evidence="6">The sequence shown here is derived from an EMBL/GenBank/DDBJ whole genome shotgun (WGS) entry which is preliminary data.</text>
</comment>
<sequence>MNEDTLFLACTRPAMFAGVTMEAMALNVMATSILFILTSGFTMIGLGIGVHFVLREVTKHDHNQFRVLFAWLNTRGKQKNLNRWGGGSTSPLRLIRTYEELSR</sequence>
<keyword evidence="2 5" id="KW-0812">Transmembrane</keyword>
<keyword evidence="7" id="KW-1185">Reference proteome</keyword>
<reference evidence="6 7" key="1">
    <citation type="submission" date="2012-04" db="EMBL/GenBank/DDBJ databases">
        <title>The Genome Sequence of Bartonella koehlerae C-29.</title>
        <authorList>
            <consortium name="The Broad Institute Genome Sequencing Platform"/>
            <consortium name="The Broad Institute Genome Sequencing Center for Infectious Disease"/>
            <person name="Feldgarden M."/>
            <person name="Kirby J."/>
            <person name="Kosoy M."/>
            <person name="Birtles R."/>
            <person name="Probert W.S."/>
            <person name="Chiaraviglio L."/>
            <person name="Walker B."/>
            <person name="Young S.K."/>
            <person name="Zeng Q."/>
            <person name="Gargeya S."/>
            <person name="Fitzgerald M."/>
            <person name="Haas B."/>
            <person name="Abouelleil A."/>
            <person name="Alvarado L."/>
            <person name="Arachchi H.M."/>
            <person name="Berlin A.M."/>
            <person name="Chapman S.B."/>
            <person name="Goldberg J."/>
            <person name="Griggs A."/>
            <person name="Gujja S."/>
            <person name="Hansen M."/>
            <person name="Howarth C."/>
            <person name="Imamovic A."/>
            <person name="Larimer J."/>
            <person name="McCowen C."/>
            <person name="Montmayeur A."/>
            <person name="Murphy C."/>
            <person name="Neiman D."/>
            <person name="Pearson M."/>
            <person name="Priest M."/>
            <person name="Roberts A."/>
            <person name="Saif S."/>
            <person name="Shea T."/>
            <person name="Sisk P."/>
            <person name="Sykes S."/>
            <person name="Wortman J."/>
            <person name="Nusbaum C."/>
            <person name="Birren B."/>
        </authorList>
    </citation>
    <scope>NUCLEOTIDE SEQUENCE [LARGE SCALE GENOMIC DNA]</scope>
    <source>
        <strain evidence="6 7">C-29</strain>
    </source>
</reference>
<dbReference type="OrthoDB" id="9799932at2"/>
<dbReference type="PATRIC" id="fig|1134510.3.peg.1629"/>
<evidence type="ECO:0000256" key="2">
    <source>
        <dbReference type="ARBA" id="ARBA00022692"/>
    </source>
</evidence>
<evidence type="ECO:0000256" key="1">
    <source>
        <dbReference type="ARBA" id="ARBA00004370"/>
    </source>
</evidence>
<feature type="transmembrane region" description="Helical" evidence="5">
    <location>
        <begin position="33"/>
        <end position="54"/>
    </location>
</feature>
<evidence type="ECO:0000256" key="4">
    <source>
        <dbReference type="ARBA" id="ARBA00023136"/>
    </source>
</evidence>
<gene>
    <name evidence="6" type="ORF">O9A_01424</name>
</gene>
<name>A0A067W2Z9_9HYPH</name>
<dbReference type="RefSeq" id="WP_034460050.1">
    <property type="nucleotide sequence ID" value="NZ_CADEAH010000011.1"/>
</dbReference>
<evidence type="ECO:0000313" key="6">
    <source>
        <dbReference type="EMBL" id="KEC54034.1"/>
    </source>
</evidence>